<evidence type="ECO:0000313" key="1">
    <source>
        <dbReference type="EMBL" id="KIM81020.1"/>
    </source>
</evidence>
<reference evidence="2" key="2">
    <citation type="submission" date="2015-01" db="EMBL/GenBank/DDBJ databases">
        <title>Evolutionary Origins and Diversification of the Mycorrhizal Mutualists.</title>
        <authorList>
            <consortium name="DOE Joint Genome Institute"/>
            <consortium name="Mycorrhizal Genomics Consortium"/>
            <person name="Kohler A."/>
            <person name="Kuo A."/>
            <person name="Nagy L.G."/>
            <person name="Floudas D."/>
            <person name="Copeland A."/>
            <person name="Barry K.W."/>
            <person name="Cichocki N."/>
            <person name="Veneault-Fourrey C."/>
            <person name="LaButti K."/>
            <person name="Lindquist E.A."/>
            <person name="Lipzen A."/>
            <person name="Lundell T."/>
            <person name="Morin E."/>
            <person name="Murat C."/>
            <person name="Riley R."/>
            <person name="Ohm R."/>
            <person name="Sun H."/>
            <person name="Tunlid A."/>
            <person name="Henrissat B."/>
            <person name="Grigoriev I.V."/>
            <person name="Hibbett D.S."/>
            <person name="Martin F."/>
        </authorList>
    </citation>
    <scope>NUCLEOTIDE SEQUENCE [LARGE SCALE GENOMIC DNA]</scope>
    <source>
        <strain evidence="2">F 1598</strain>
    </source>
</reference>
<gene>
    <name evidence="1" type="ORF">PILCRDRAFT_821856</name>
</gene>
<organism evidence="1 2">
    <name type="scientific">Piloderma croceum (strain F 1598)</name>
    <dbReference type="NCBI Taxonomy" id="765440"/>
    <lineage>
        <taxon>Eukaryota</taxon>
        <taxon>Fungi</taxon>
        <taxon>Dikarya</taxon>
        <taxon>Basidiomycota</taxon>
        <taxon>Agaricomycotina</taxon>
        <taxon>Agaricomycetes</taxon>
        <taxon>Agaricomycetidae</taxon>
        <taxon>Atheliales</taxon>
        <taxon>Atheliaceae</taxon>
        <taxon>Piloderma</taxon>
    </lineage>
</organism>
<dbReference type="InParanoid" id="A0A0C3F8D4"/>
<dbReference type="Proteomes" id="UP000054166">
    <property type="component" value="Unassembled WGS sequence"/>
</dbReference>
<name>A0A0C3F8D4_PILCF</name>
<accession>A0A0C3F8D4</accession>
<protein>
    <submittedName>
        <fullName evidence="1">Uncharacterized protein</fullName>
    </submittedName>
</protein>
<dbReference type="HOGENOM" id="CLU_2740930_0_0_1"/>
<dbReference type="EMBL" id="KN833001">
    <property type="protein sequence ID" value="KIM81020.1"/>
    <property type="molecule type" value="Genomic_DNA"/>
</dbReference>
<evidence type="ECO:0000313" key="2">
    <source>
        <dbReference type="Proteomes" id="UP000054166"/>
    </source>
</evidence>
<dbReference type="AlphaFoldDB" id="A0A0C3F8D4"/>
<keyword evidence="2" id="KW-1185">Reference proteome</keyword>
<reference evidence="1 2" key="1">
    <citation type="submission" date="2014-04" db="EMBL/GenBank/DDBJ databases">
        <authorList>
            <consortium name="DOE Joint Genome Institute"/>
            <person name="Kuo A."/>
            <person name="Tarkka M."/>
            <person name="Buscot F."/>
            <person name="Kohler A."/>
            <person name="Nagy L.G."/>
            <person name="Floudas D."/>
            <person name="Copeland A."/>
            <person name="Barry K.W."/>
            <person name="Cichocki N."/>
            <person name="Veneault-Fourrey C."/>
            <person name="LaButti K."/>
            <person name="Lindquist E.A."/>
            <person name="Lipzen A."/>
            <person name="Lundell T."/>
            <person name="Morin E."/>
            <person name="Murat C."/>
            <person name="Sun H."/>
            <person name="Tunlid A."/>
            <person name="Henrissat B."/>
            <person name="Grigoriev I.V."/>
            <person name="Hibbett D.S."/>
            <person name="Martin F."/>
            <person name="Nordberg H.P."/>
            <person name="Cantor M.N."/>
            <person name="Hua S.X."/>
        </authorList>
    </citation>
    <scope>NUCLEOTIDE SEQUENCE [LARGE SCALE GENOMIC DNA]</scope>
    <source>
        <strain evidence="1 2">F 1598</strain>
    </source>
</reference>
<sequence length="71" mass="7663">MTLADKARQLSELLTLSGLLSLAEKAMIRAVGGRTKLHGAANIQLGSWVTYSTGKAYFELVEPINVTMGLR</sequence>
<proteinExistence type="predicted"/>